<keyword evidence="3" id="KW-1185">Reference proteome</keyword>
<gene>
    <name evidence="2" type="ORF">PLEPLA_LOCUS39432</name>
</gene>
<dbReference type="EMBL" id="CADEAL010004099">
    <property type="protein sequence ID" value="CAB1451706.1"/>
    <property type="molecule type" value="Genomic_DNA"/>
</dbReference>
<evidence type="ECO:0000313" key="3">
    <source>
        <dbReference type="Proteomes" id="UP001153269"/>
    </source>
</evidence>
<protein>
    <submittedName>
        <fullName evidence="2">Uncharacterized protein</fullName>
    </submittedName>
</protein>
<feature type="compositionally biased region" description="Basic residues" evidence="1">
    <location>
        <begin position="109"/>
        <end position="118"/>
    </location>
</feature>
<accession>A0A9N7VNW0</accession>
<sequence length="140" mass="15837">MYSVGVLHGFQTDDFLTVIASSRCSRIESLTAARQGERAREEEEEEEEGDILHFIRAAQRHRSDLPFQKETVHCTMLHASVLCCSPLRNIPQSSSSQDSGSPRLPRCPLRTRHRRQTVHGRAALSDRSHNLSDELQAKDT</sequence>
<feature type="region of interest" description="Disordered" evidence="1">
    <location>
        <begin position="91"/>
        <end position="140"/>
    </location>
</feature>
<dbReference type="Proteomes" id="UP001153269">
    <property type="component" value="Unassembled WGS sequence"/>
</dbReference>
<organism evidence="2 3">
    <name type="scientific">Pleuronectes platessa</name>
    <name type="common">European plaice</name>
    <dbReference type="NCBI Taxonomy" id="8262"/>
    <lineage>
        <taxon>Eukaryota</taxon>
        <taxon>Metazoa</taxon>
        <taxon>Chordata</taxon>
        <taxon>Craniata</taxon>
        <taxon>Vertebrata</taxon>
        <taxon>Euteleostomi</taxon>
        <taxon>Actinopterygii</taxon>
        <taxon>Neopterygii</taxon>
        <taxon>Teleostei</taxon>
        <taxon>Neoteleostei</taxon>
        <taxon>Acanthomorphata</taxon>
        <taxon>Carangaria</taxon>
        <taxon>Pleuronectiformes</taxon>
        <taxon>Pleuronectoidei</taxon>
        <taxon>Pleuronectidae</taxon>
        <taxon>Pleuronectes</taxon>
    </lineage>
</organism>
<feature type="compositionally biased region" description="Basic and acidic residues" evidence="1">
    <location>
        <begin position="124"/>
        <end position="140"/>
    </location>
</feature>
<name>A0A9N7VNW0_PLEPL</name>
<dbReference type="AlphaFoldDB" id="A0A9N7VNW0"/>
<proteinExistence type="predicted"/>
<evidence type="ECO:0000313" key="2">
    <source>
        <dbReference type="EMBL" id="CAB1451706.1"/>
    </source>
</evidence>
<evidence type="ECO:0000256" key="1">
    <source>
        <dbReference type="SAM" id="MobiDB-lite"/>
    </source>
</evidence>
<comment type="caution">
    <text evidence="2">The sequence shown here is derived from an EMBL/GenBank/DDBJ whole genome shotgun (WGS) entry which is preliminary data.</text>
</comment>
<feature type="compositionally biased region" description="Low complexity" evidence="1">
    <location>
        <begin position="92"/>
        <end position="101"/>
    </location>
</feature>
<reference evidence="2" key="1">
    <citation type="submission" date="2020-03" db="EMBL/GenBank/DDBJ databases">
        <authorList>
            <person name="Weist P."/>
        </authorList>
    </citation>
    <scope>NUCLEOTIDE SEQUENCE</scope>
</reference>